<protein>
    <recommendedName>
        <fullName evidence="3">Transposase</fullName>
    </recommendedName>
</protein>
<dbReference type="RefSeq" id="WP_277418151.1">
    <property type="nucleotide sequence ID" value="NZ_CP119083.1"/>
</dbReference>
<name>A0ABY8BJH4_9BURK</name>
<dbReference type="Proteomes" id="UP001216510">
    <property type="component" value="Chromosome"/>
</dbReference>
<reference evidence="1 2" key="1">
    <citation type="submission" date="2023-02" db="EMBL/GenBank/DDBJ databases">
        <title>Gemone sequence of Telluria chitinolytica ACM 3522T.</title>
        <authorList>
            <person name="Frediansyah A."/>
            <person name="Miess H."/>
            <person name="Gross H."/>
        </authorList>
    </citation>
    <scope>NUCLEOTIDE SEQUENCE [LARGE SCALE GENOMIC DNA]</scope>
    <source>
        <strain evidence="1 2">ACM 3522</strain>
    </source>
</reference>
<evidence type="ECO:0008006" key="3">
    <source>
        <dbReference type="Google" id="ProtNLM"/>
    </source>
</evidence>
<evidence type="ECO:0000313" key="1">
    <source>
        <dbReference type="EMBL" id="WEF35498.1"/>
    </source>
</evidence>
<evidence type="ECO:0000313" key="2">
    <source>
        <dbReference type="Proteomes" id="UP001216510"/>
    </source>
</evidence>
<accession>A0ABY8BJH4</accession>
<sequence length="203" mass="21826">MVLTGNAVVGVEAGKRKLDVALLVHGKLKTKALAVPPAHGDDLIEWVRKQKVAPETVHFCVIEGDPKATSVALALFDAGLHVSFVPAGDIRAFADAERLPARADRPGADVVARYCAARQPEAWAAPSRQSRTIDAIREQLAALEGYRATEMRWAEEFRARGADSQAEGALAHVAWLDESIAKFRKSLAELVELSSDAGHDTVA</sequence>
<proteinExistence type="predicted"/>
<dbReference type="EMBL" id="CP119083">
    <property type="protein sequence ID" value="WEF35498.1"/>
    <property type="molecule type" value="Genomic_DNA"/>
</dbReference>
<organism evidence="1 2">
    <name type="scientific">Pseudoduganella chitinolytica</name>
    <dbReference type="NCBI Taxonomy" id="34070"/>
    <lineage>
        <taxon>Bacteria</taxon>
        <taxon>Pseudomonadati</taxon>
        <taxon>Pseudomonadota</taxon>
        <taxon>Betaproteobacteria</taxon>
        <taxon>Burkholderiales</taxon>
        <taxon>Oxalobacteraceae</taxon>
        <taxon>Telluria group</taxon>
        <taxon>Pseudoduganella</taxon>
    </lineage>
</organism>
<gene>
    <name evidence="1" type="ORF">PX653_12335</name>
</gene>
<keyword evidence="2" id="KW-1185">Reference proteome</keyword>